<dbReference type="HOGENOM" id="CLU_3116833_0_0_11"/>
<evidence type="ECO:0000313" key="2">
    <source>
        <dbReference type="Proteomes" id="UP000010445"/>
    </source>
</evidence>
<organism evidence="1 2">
    <name type="scientific">Corynebacterium durum F0235</name>
    <dbReference type="NCBI Taxonomy" id="1035195"/>
    <lineage>
        <taxon>Bacteria</taxon>
        <taxon>Bacillati</taxon>
        <taxon>Actinomycetota</taxon>
        <taxon>Actinomycetes</taxon>
        <taxon>Mycobacteriales</taxon>
        <taxon>Corynebacteriaceae</taxon>
        <taxon>Corynebacterium</taxon>
    </lineage>
</organism>
<reference evidence="1 2" key="1">
    <citation type="submission" date="2012-05" db="EMBL/GenBank/DDBJ databases">
        <authorList>
            <person name="Weinstock G."/>
            <person name="Sodergren E."/>
            <person name="Lobos E.A."/>
            <person name="Fulton L."/>
            <person name="Fulton R."/>
            <person name="Courtney L."/>
            <person name="Fronick C."/>
            <person name="O'Laughlin M."/>
            <person name="Godfrey J."/>
            <person name="Wilson R.M."/>
            <person name="Miner T."/>
            <person name="Farmer C."/>
            <person name="Delehaunty K."/>
            <person name="Cordes M."/>
            <person name="Minx P."/>
            <person name="Tomlinson C."/>
            <person name="Chen J."/>
            <person name="Wollam A."/>
            <person name="Pepin K.H."/>
            <person name="Bhonagiri V."/>
            <person name="Zhang X."/>
            <person name="Suruliraj S."/>
            <person name="Warren W."/>
            <person name="Mitreva M."/>
            <person name="Mardis E.R."/>
            <person name="Wilson R.K."/>
        </authorList>
    </citation>
    <scope>NUCLEOTIDE SEQUENCE [LARGE SCALE GENOMIC DNA]</scope>
    <source>
        <strain evidence="1 2">F0235</strain>
    </source>
</reference>
<dbReference type="EMBL" id="AMEM01000013">
    <property type="protein sequence ID" value="EKX91239.1"/>
    <property type="molecule type" value="Genomic_DNA"/>
</dbReference>
<dbReference type="STRING" id="1035195.HMPREF9997_00842"/>
<evidence type="ECO:0000313" key="1">
    <source>
        <dbReference type="EMBL" id="EKX91239.1"/>
    </source>
</evidence>
<proteinExistence type="predicted"/>
<protein>
    <submittedName>
        <fullName evidence="1">Uncharacterized protein</fullName>
    </submittedName>
</protein>
<dbReference type="AlphaFoldDB" id="L1MJW7"/>
<comment type="caution">
    <text evidence="1">The sequence shown here is derived from an EMBL/GenBank/DDBJ whole genome shotgun (WGS) entry which is preliminary data.</text>
</comment>
<keyword evidence="2" id="KW-1185">Reference proteome</keyword>
<dbReference type="Proteomes" id="UP000010445">
    <property type="component" value="Unassembled WGS sequence"/>
</dbReference>
<gene>
    <name evidence="1" type="ORF">HMPREF9997_00842</name>
</gene>
<sequence length="50" mass="6034">MVVTRRHVQHCNPNNAAHRSYVRTHNIRYERLWLELNGTHVKFVYAQTES</sequence>
<accession>L1MJW7</accession>
<name>L1MJW7_9CORY</name>